<protein>
    <submittedName>
        <fullName evidence="1">Uncharacterized protein</fullName>
    </submittedName>
</protein>
<reference evidence="1" key="1">
    <citation type="journal article" date="2019" name="Science">
        <title>Mutation of a bHLH transcription factor allowed almond domestication.</title>
        <authorList>
            <person name="Sanchez-Perez R."/>
            <person name="Pavan S."/>
            <person name="Mazzeo R."/>
            <person name="Moldovan C."/>
            <person name="Aiese Cigliano R."/>
            <person name="Del Cueto J."/>
            <person name="Ricciardi F."/>
            <person name="Lotti C."/>
            <person name="Ricciardi L."/>
            <person name="Dicenta F."/>
            <person name="Lopez-Marques R.L."/>
            <person name="Lindberg Moller B."/>
        </authorList>
    </citation>
    <scope>NUCLEOTIDE SEQUENCE</scope>
</reference>
<proteinExistence type="predicted"/>
<feature type="non-terminal residue" evidence="1">
    <location>
        <position position="1"/>
    </location>
</feature>
<dbReference type="PANTHER" id="PTHR33735:SF10">
    <property type="entry name" value="EXPRESSED PROTEIN"/>
    <property type="match status" value="1"/>
</dbReference>
<sequence>DLFKTHVIPWRVRTYSSVLPANIIKNVNGMETVVAEYSETLSLHLKYTGDYYWGWKLMNMPKKDLWGSFRLRSFLQLLSGNRSSSTNASQGQFPAMGVSKVGHGYSIPQSLRLFSINSRPWTKLDTKVLNGGEDKVQQSHQAIPLGSISPTGKAEIVMEEVEDVAEVVEKVANVAEKVSADVADELPDNSKLKETVLLVERASKVAAQDAQLTQDLIHKVETLKQDLGDLETLAEPVLEKIAKRVI</sequence>
<accession>A0A5H2XUQ5</accession>
<dbReference type="EMBL" id="AP021780">
    <property type="protein sequence ID" value="BBN70179.1"/>
    <property type="molecule type" value="Genomic_DNA"/>
</dbReference>
<dbReference type="AlphaFoldDB" id="A0A5H2XUQ5"/>
<dbReference type="PANTHER" id="PTHR33735">
    <property type="entry name" value="EXPRESSED PROTEIN"/>
    <property type="match status" value="1"/>
</dbReference>
<evidence type="ECO:0000313" key="1">
    <source>
        <dbReference type="EMBL" id="BBN70179.1"/>
    </source>
</evidence>
<gene>
    <name evidence="1" type="ORF">Prudu_1443S000600</name>
</gene>
<name>A0A5H2XUQ5_PRUDU</name>
<organism evidence="1">
    <name type="scientific">Prunus dulcis</name>
    <name type="common">Almond</name>
    <name type="synonym">Amygdalus dulcis</name>
    <dbReference type="NCBI Taxonomy" id="3755"/>
    <lineage>
        <taxon>Eukaryota</taxon>
        <taxon>Viridiplantae</taxon>
        <taxon>Streptophyta</taxon>
        <taxon>Embryophyta</taxon>
        <taxon>Tracheophyta</taxon>
        <taxon>Spermatophyta</taxon>
        <taxon>Magnoliopsida</taxon>
        <taxon>eudicotyledons</taxon>
        <taxon>Gunneridae</taxon>
        <taxon>Pentapetalae</taxon>
        <taxon>rosids</taxon>
        <taxon>fabids</taxon>
        <taxon>Rosales</taxon>
        <taxon>Rosaceae</taxon>
        <taxon>Amygdaloideae</taxon>
        <taxon>Amygdaleae</taxon>
        <taxon>Prunus</taxon>
    </lineage>
</organism>